<dbReference type="Gene3D" id="3.40.630.10">
    <property type="entry name" value="Zn peptidases"/>
    <property type="match status" value="1"/>
</dbReference>
<gene>
    <name evidence="3" type="ORF">JYZ213_LOCUS46738</name>
</gene>
<sequence length="46" mass="5367">TVDVGAPQLSMHSIREMTSTQALEHYLVFFQGFYKNFKQVHNSIEH</sequence>
<dbReference type="GO" id="GO:0004177">
    <property type="term" value="F:aminopeptidase activity"/>
    <property type="evidence" value="ECO:0007669"/>
    <property type="project" value="UniProtKB-EC"/>
</dbReference>
<protein>
    <recommendedName>
        <fullName evidence="2">aspartyl aminopeptidase</fullName>
        <ecNumber evidence="2">3.4.11.21</ecNumber>
    </recommendedName>
</protein>
<dbReference type="EC" id="3.4.11.21" evidence="2"/>
<dbReference type="Proteomes" id="UP000663845">
    <property type="component" value="Unassembled WGS sequence"/>
</dbReference>
<reference evidence="3" key="1">
    <citation type="submission" date="2021-02" db="EMBL/GenBank/DDBJ databases">
        <authorList>
            <person name="Nowell W R."/>
        </authorList>
    </citation>
    <scope>NUCLEOTIDE SEQUENCE</scope>
</reference>
<name>A0A815XIZ8_9BILA</name>
<dbReference type="EMBL" id="CAJNOG010006250">
    <property type="protein sequence ID" value="CAF1558450.1"/>
    <property type="molecule type" value="Genomic_DNA"/>
</dbReference>
<dbReference type="GO" id="GO:0006508">
    <property type="term" value="P:proteolysis"/>
    <property type="evidence" value="ECO:0007669"/>
    <property type="project" value="InterPro"/>
</dbReference>
<dbReference type="GO" id="GO:0008270">
    <property type="term" value="F:zinc ion binding"/>
    <property type="evidence" value="ECO:0007669"/>
    <property type="project" value="InterPro"/>
</dbReference>
<dbReference type="SUPFAM" id="SSF53187">
    <property type="entry name" value="Zn-dependent exopeptidases"/>
    <property type="match status" value="1"/>
</dbReference>
<dbReference type="PANTHER" id="PTHR28570:SF3">
    <property type="entry name" value="ASPARTYL AMINOPEPTIDASE"/>
    <property type="match status" value="1"/>
</dbReference>
<evidence type="ECO:0000256" key="1">
    <source>
        <dbReference type="ARBA" id="ARBA00001335"/>
    </source>
</evidence>
<proteinExistence type="predicted"/>
<evidence type="ECO:0000313" key="3">
    <source>
        <dbReference type="EMBL" id="CAF1558450.1"/>
    </source>
</evidence>
<feature type="non-terminal residue" evidence="3">
    <location>
        <position position="1"/>
    </location>
</feature>
<evidence type="ECO:0000313" key="4">
    <source>
        <dbReference type="Proteomes" id="UP000663845"/>
    </source>
</evidence>
<accession>A0A815XIZ8</accession>
<dbReference type="Pfam" id="PF02127">
    <property type="entry name" value="Peptidase_M18"/>
    <property type="match status" value="1"/>
</dbReference>
<evidence type="ECO:0000256" key="2">
    <source>
        <dbReference type="ARBA" id="ARBA00011965"/>
    </source>
</evidence>
<dbReference type="InterPro" id="IPR001948">
    <property type="entry name" value="Peptidase_M18"/>
</dbReference>
<dbReference type="PANTHER" id="PTHR28570">
    <property type="entry name" value="ASPARTYL AMINOPEPTIDASE"/>
    <property type="match status" value="1"/>
</dbReference>
<comment type="caution">
    <text evidence="3">The sequence shown here is derived from an EMBL/GenBank/DDBJ whole genome shotgun (WGS) entry which is preliminary data.</text>
</comment>
<organism evidence="3 4">
    <name type="scientific">Adineta steineri</name>
    <dbReference type="NCBI Taxonomy" id="433720"/>
    <lineage>
        <taxon>Eukaryota</taxon>
        <taxon>Metazoa</taxon>
        <taxon>Spiralia</taxon>
        <taxon>Gnathifera</taxon>
        <taxon>Rotifera</taxon>
        <taxon>Eurotatoria</taxon>
        <taxon>Bdelloidea</taxon>
        <taxon>Adinetida</taxon>
        <taxon>Adinetidae</taxon>
        <taxon>Adineta</taxon>
    </lineage>
</organism>
<dbReference type="AlphaFoldDB" id="A0A815XIZ8"/>
<comment type="catalytic activity">
    <reaction evidence="1">
        <text>Release of an N-terminal aspartate or glutamate from a peptide, with a preference for aspartate.</text>
        <dbReference type="EC" id="3.4.11.21"/>
    </reaction>
</comment>